<keyword evidence="5" id="KW-0997">Cell inner membrane</keyword>
<evidence type="ECO:0000259" key="10">
    <source>
        <dbReference type="PROSITE" id="PS50893"/>
    </source>
</evidence>
<dbReference type="NCBIfam" id="TIGR01727">
    <property type="entry name" value="oligo_HPY"/>
    <property type="match status" value="1"/>
</dbReference>
<dbReference type="NCBIfam" id="NF007739">
    <property type="entry name" value="PRK10419.1"/>
    <property type="match status" value="2"/>
</dbReference>
<evidence type="ECO:0000256" key="1">
    <source>
        <dbReference type="ARBA" id="ARBA00004417"/>
    </source>
</evidence>
<protein>
    <submittedName>
        <fullName evidence="11">ABC transporter ATP-binding protein</fullName>
    </submittedName>
</protein>
<dbReference type="Gene3D" id="3.40.50.300">
    <property type="entry name" value="P-loop containing nucleotide triphosphate hydrolases"/>
    <property type="match status" value="2"/>
</dbReference>
<organism evidence="11 12">
    <name type="scientific">Achromobacter spanius</name>
    <dbReference type="NCBI Taxonomy" id="217203"/>
    <lineage>
        <taxon>Bacteria</taxon>
        <taxon>Pseudomonadati</taxon>
        <taxon>Pseudomonadota</taxon>
        <taxon>Betaproteobacteria</taxon>
        <taxon>Burkholderiales</taxon>
        <taxon>Alcaligenaceae</taxon>
        <taxon>Achromobacter</taxon>
    </lineage>
</organism>
<keyword evidence="7 11" id="KW-0067">ATP-binding</keyword>
<dbReference type="CDD" id="cd03257">
    <property type="entry name" value="ABC_NikE_OppD_transporters"/>
    <property type="match status" value="2"/>
</dbReference>
<evidence type="ECO:0000256" key="9">
    <source>
        <dbReference type="ARBA" id="ARBA00023136"/>
    </source>
</evidence>
<dbReference type="PROSITE" id="PS50893">
    <property type="entry name" value="ABC_TRANSPORTER_2"/>
    <property type="match status" value="2"/>
</dbReference>
<gene>
    <name evidence="11" type="ORF">P8T11_12670</name>
</gene>
<keyword evidence="12" id="KW-1185">Reference proteome</keyword>
<dbReference type="PANTHER" id="PTHR43297:SF14">
    <property type="entry name" value="ATPASE AAA-TYPE CORE DOMAIN-CONTAINING PROTEIN"/>
    <property type="match status" value="1"/>
</dbReference>
<dbReference type="RefSeq" id="WP_268081609.1">
    <property type="nucleotide sequence ID" value="NZ_CP106885.1"/>
</dbReference>
<sequence length="648" mass="69027">MSLLSLQNLTLTVNVDVGGQRLPAAVLRNIDLEVPEGRMLGLVGESGAGKSMVGRMVAGNLPPGFTITQGAIHFRGTDLNQLPAAQRRAMLGRQIAFIPQEPLSGLNPALTVRQQLFEHLRHVGIPAARHESYACERLHEVGLADAAGMLARYPHQMSGGQCQRILIAMAFCGDPALIFADEPTTALDVITQAQIMRVLAEQQRRHKTSVVLVTHDLRLAAHVCDSIAVLYAGEVVEFGSARQVLDEPLHPYTRSLKESAPGMTAPTQALRTLPDFMPGLRDFATLRGCRFASRCPSRQDVCGQRDIALLDRGGERAARCLPSIPPLRAPADDDGAAFLAMRAMPPSTAEPVVTLSDVALSYPGRARLFKARPQLQILQPLSLSVAQGEFLGIVGESGSGKTSLARLIAGMVPASAGRIVYATSESPAVTPTAKPLRPATGRVPLADPHDVQLVFQNPDSALNPRRTVGSLVTQILEAAPAGAGADTGRSARLEAALRLLASVGLPPEAVDRLPSQLSGGQKQRVNIARALCVTPRLIVADEIVSGLDVSVQALILNLLLRLKQELGIALVFVSHDLAVVRYLCTRVLVLHQGKVVEQGPVDEVFERPRHAYTRALIAAVPPDSASRAWTPISIGDTPAPNLAQAAAA</sequence>
<comment type="subcellular location">
    <subcellularLocation>
        <location evidence="1">Cell inner membrane</location>
        <topology evidence="1">Peripheral membrane protein</topology>
    </subcellularLocation>
</comment>
<dbReference type="NCBIfam" id="NF008453">
    <property type="entry name" value="PRK11308.1"/>
    <property type="match status" value="2"/>
</dbReference>
<evidence type="ECO:0000256" key="3">
    <source>
        <dbReference type="ARBA" id="ARBA00022448"/>
    </source>
</evidence>
<dbReference type="Pfam" id="PF08352">
    <property type="entry name" value="oligo_HPY"/>
    <property type="match status" value="2"/>
</dbReference>
<dbReference type="Pfam" id="PF00005">
    <property type="entry name" value="ABC_tran"/>
    <property type="match status" value="2"/>
</dbReference>
<keyword evidence="8" id="KW-1278">Translocase</keyword>
<dbReference type="InterPro" id="IPR003439">
    <property type="entry name" value="ABC_transporter-like_ATP-bd"/>
</dbReference>
<dbReference type="EMBL" id="CP121261">
    <property type="protein sequence ID" value="WFP10668.1"/>
    <property type="molecule type" value="Genomic_DNA"/>
</dbReference>
<evidence type="ECO:0000256" key="7">
    <source>
        <dbReference type="ARBA" id="ARBA00022840"/>
    </source>
</evidence>
<dbReference type="SUPFAM" id="SSF52540">
    <property type="entry name" value="P-loop containing nucleoside triphosphate hydrolases"/>
    <property type="match status" value="2"/>
</dbReference>
<comment type="similarity">
    <text evidence="2">Belongs to the ABC transporter superfamily.</text>
</comment>
<feature type="domain" description="ABC transporter" evidence="10">
    <location>
        <begin position="4"/>
        <end position="257"/>
    </location>
</feature>
<evidence type="ECO:0000313" key="11">
    <source>
        <dbReference type="EMBL" id="WFP10668.1"/>
    </source>
</evidence>
<dbReference type="SMART" id="SM00382">
    <property type="entry name" value="AAA"/>
    <property type="match status" value="2"/>
</dbReference>
<reference evidence="11 12" key="1">
    <citation type="submission" date="2023-03" db="EMBL/GenBank/DDBJ databases">
        <title>Achromobacter spanius LIG8.</title>
        <authorList>
            <person name="Shrestha S."/>
        </authorList>
    </citation>
    <scope>NUCLEOTIDE SEQUENCE [LARGE SCALE GENOMIC DNA]</scope>
    <source>
        <strain evidence="11 12">LIG8</strain>
    </source>
</reference>
<dbReference type="InterPro" id="IPR017871">
    <property type="entry name" value="ABC_transporter-like_CS"/>
</dbReference>
<dbReference type="InterPro" id="IPR003593">
    <property type="entry name" value="AAA+_ATPase"/>
</dbReference>
<keyword evidence="3" id="KW-0813">Transport</keyword>
<keyword evidence="9" id="KW-0472">Membrane</keyword>
<evidence type="ECO:0000256" key="2">
    <source>
        <dbReference type="ARBA" id="ARBA00005417"/>
    </source>
</evidence>
<feature type="domain" description="ABC transporter" evidence="10">
    <location>
        <begin position="353"/>
        <end position="617"/>
    </location>
</feature>
<proteinExistence type="inferred from homology"/>
<dbReference type="PROSITE" id="PS00211">
    <property type="entry name" value="ABC_TRANSPORTER_1"/>
    <property type="match status" value="2"/>
</dbReference>
<evidence type="ECO:0000256" key="5">
    <source>
        <dbReference type="ARBA" id="ARBA00022519"/>
    </source>
</evidence>
<evidence type="ECO:0000256" key="4">
    <source>
        <dbReference type="ARBA" id="ARBA00022475"/>
    </source>
</evidence>
<name>A0ABY8H1T6_9BURK</name>
<evidence type="ECO:0000256" key="8">
    <source>
        <dbReference type="ARBA" id="ARBA00022967"/>
    </source>
</evidence>
<dbReference type="PANTHER" id="PTHR43297">
    <property type="entry name" value="OLIGOPEPTIDE TRANSPORT ATP-BINDING PROTEIN APPD"/>
    <property type="match status" value="1"/>
</dbReference>
<accession>A0ABY8H1T6</accession>
<dbReference type="InterPro" id="IPR027417">
    <property type="entry name" value="P-loop_NTPase"/>
</dbReference>
<evidence type="ECO:0000256" key="6">
    <source>
        <dbReference type="ARBA" id="ARBA00022741"/>
    </source>
</evidence>
<dbReference type="InterPro" id="IPR050388">
    <property type="entry name" value="ABC_Ni/Peptide_Import"/>
</dbReference>
<dbReference type="InterPro" id="IPR013563">
    <property type="entry name" value="Oligopep_ABC_C"/>
</dbReference>
<dbReference type="Proteomes" id="UP001214170">
    <property type="component" value="Chromosome"/>
</dbReference>
<dbReference type="GO" id="GO:0005524">
    <property type="term" value="F:ATP binding"/>
    <property type="evidence" value="ECO:0007669"/>
    <property type="project" value="UniProtKB-KW"/>
</dbReference>
<keyword evidence="4" id="KW-1003">Cell membrane</keyword>
<keyword evidence="6" id="KW-0547">Nucleotide-binding</keyword>
<evidence type="ECO:0000313" key="12">
    <source>
        <dbReference type="Proteomes" id="UP001214170"/>
    </source>
</evidence>